<feature type="repeat" description="WD" evidence="16">
    <location>
        <begin position="2451"/>
        <end position="2483"/>
    </location>
</feature>
<dbReference type="PANTHER" id="PTHR35478:SF1">
    <property type="entry name" value="ZINC FINGER FYVE DOMAIN-CONTAINING PROTEIN 26"/>
    <property type="match status" value="1"/>
</dbReference>
<comment type="caution">
    <text evidence="21">The sequence shown here is derived from an EMBL/GenBank/DDBJ whole genome shotgun (WGS) entry which is preliminary data.</text>
</comment>
<sequence length="3264" mass="363653">MSPFSPSLCRRRSKKSFEALRASLLSLRKRNPELALTILRAIVSQGGRIDGVLWSSTCSSPSLLAWLSALELINFDNSASIWRFDPEILGKVEFLLLIQLISSKVSEILKNRSQEPDVDEKGETHDVNKDPVQILNKILGFGVWRLKGDAERDVEVLDEGSLVSEDELRGLWRIFLDNAEVLDALCANIQRQARPSRPCESELAISVRTKAMGSLSSTLEELEVLGRIQQSVQMAHLDALKEAAEKDDRDGAFSHLRFLHQDFGVDETEYKMAMQVLIKKAWSQNTYYGETWMDARNRMMLMYAEALSSSCIQLVQMIQVIHDEVFSQEIEQHRVSDSDGVPLPLEKYLTTLALEHATNLEGKTASSIAVRSCMRDLYHYARISGTHVLECIMDTALSAIRREQLQEASDILSLFPLLQPLVAVLGWDLLSGKTAARRKLMKLLWTSKSQVLRLEEFPLYGKQSDERSCVEYLCDLLCFHLDLSFFVACVNSGRSWNLKNSLLFSQNKQAVDEHEPEVLDPFVENFILERLAVQTPMRVLFDVVPGIKFQDAIELIGMQPIASTSAAWKRMQDIELMHMRYALESAVFALGSMEQSVGGELDNQSRIALSYLKDMQTHMESISNAPRKIFVVSIVTLLLLLDEISVDLTQYASSQSSSISWEQLDHSTSREGGNQMVVAFTELLLAILHRNLPEIGPEVEHMLNSGLAAAGRQALEWRLSNAKHLIEDWEWRLSILQRLQPLSGQQWSWKEALVILRAAPSKLLNLCMQRAKYDIGEEAVNRFSLPPEDKAALELAEWVAGAFRRASVEDAVSRVAEGAPNAALELDISSFRSQLGPLGAARSLLSEIFPGSSPKMGSVYWDQIQEVAIISVTRRVLQCLHDLLEQEKSPTLQEILTGDMTTSLSNEPNRQGQRQRALVILQQMIDDAHKGKRQFLSGKLHNLARAVADEDADSNYLKVEGFYYDKKTLLISEKGTVVGLGLKVFKPASKGLATAEGSAEIAGYDMKDSGKRFFGPVLSKPSTYLSSFIIYIATIGDIVDGTDTTHDFNFFSLVYEWPKDLLTRLVFERGSTDAAAKVADIMGVDFVHEIISACVLPVFPPRSGHGWACIPVLPASPQRSLENKVTFAKASSYGSIPAAHANPLYPLQLNIVKHLAKLSPVRAVLACVFGSSILSTASESPASNSLNDAWVQAPDAERLFYEFALDQSERFPTLNRWIQMQSNLHRVSESAIAAKSDTEVPAAKPDGKVPFKRLRDPESDTESEVDDTVVSGEITPTMSEFKMQGHAVSDSVRDSPLTDNIEVDPTVFLSFDWENEGPYEKAVERLIDEGKLMDALALSDRCLRVGASDQLLQLLIEHGEENSPVSGQPYGYGPRSFGSTTWQYCLRLKDKQLAARLALKYLHRWELDAAMDVLTMCSCHLPQSDPVRNEVLQMRKALQRYSHILSADDHYSSWQEVEADCKEDPEGLALRLAGKGAVSAALEVAESASLSIDLRRELQGRQLVKLLTTDPLSGGGPAEASRFLSSLRDSDDALPVAIGAMQLLPDLRSKQLLVHFFLKRGVGNLSDCEILKEFPSLRDDNLILAYAAKAIAVNVSSAPREPRISVSVSRSKQKTRSGMSSKSNFAQSIGNLQREARRAFSWAPRDTGVKTATKDVYRKRKSSGLMPSEKGTWETMAGIQEERASAYTADGQERLPFVSVAEEWVLSGDPNKDNAVRSSHKYETSPDITLFKALLSLCSDKLVSAKGAMELCVNQMKNVLGSQHMPLNASMETIGRAYHATETYVQALAYAKSQLRKLAGTSDLSSNSERTKDADDASAESGSSSIGSQYPDEPSELLAQADIWLGRAELLQSLLGSGIIASLDDIADKESSARLRDRLNLDEQYSMAVYTCKKCKIDAFPVWNAWGHALIRMERYAQARVKFKQALQLHKGDPTPVILEIINTVEGGPPVDVSAVRSLYEHLAKSAPAILDDSLSADAYLNILYIPSTFPRSERSRQSQEAANKSVSSGPEFEDGPRSNLDNIRYVECIHYLQEYARPQILGFMFRHGHYVDACLLFFPSHSVPSPPQPSSHAATPPLASSQRPDPLATDYGTIDDLCDLCIGYGAMAVLEDMISARIASTASQDITVIKGDHVAAGFCCIQLFMNSSSQEEAIKHLEHAKNHFEEGLSARHRAGEAPKLVSKTGRGKTASQKLTEEGLVKFAARVAIQVEVVKSLNDAEGPQWKHSLFGNPSDPETFRRRCVVAETLAEKHFDLAFQVIYEFNLPAVHIYAAVAASLADRKKGGQLTEFLKNIKGTIDDDDWDQVLGAAINVYANKHKERPDRLIDMLVSSHRKVLACMVCGRLKSAFQIASRSGSVADVQYVAHQPLRLEIKLNLESVVLEFLMLNLLMVIYESEEARSKAMVRSFELTASAVRSAKFIARKQWFVAGADDMFIRVYNYNTMDKVKVFEAHTDFIRCVAVHPTLPYVLSSSDDMLIKLWDWEKGWMCTQIFEGHSHFVMQVTFNPKDTNTFASASLDRTIKIWNLGSPDPNFTLDAHSKGVNCVDYFTGGDRPYLITGSDDHTSKVWDYQTKSCVQTLEGHTDNVSAVCFHPELPIIITGSEDGTVRIWHATTYRLENTLNYGLERVWAVGYMKGSRRVVVGYDEGTIMIKIGREVPVASMDNSGKIILAKHNEIQTVNIKTVGADFEVTDGERLPLAVKELGSCDLYPQSLKHNPNGRFVVVCGDGEYIIYTALAWRNRSFGSALEFVWSSDGEYAVRESTSRIKIFSKNFQERKSIRPTFSAEHIFGGTLLAICSNDFICFYDWAECRLIQRIDVNVKNLYWADSGDLVSITSDTSFYILKYNRDTVFSCLESGKAVDEQGIEDAFELLHEINERVRTGLWVGDCFMYNNSSWRLNYCVGGEVTTVFHLDRPMYLLGYLASQSRVYLIDKEFNVMGYTLLLSLIEYKTLVMRGDLEHANEILPSIPKEHHNSVAHFLESRGMLEDALEVASDPNYKFDLAIQLGRLEVAKAIALEVRSESKWKQLGQLAMSIGKLELAEECLSHAMDLSGLLLLYSALGDANGITKLSSLAKEQGKNNVSFLCLFLLGRFEDCLQLLVESNRFPEAALMARSYLPSKVSEIVAIWKNDLNKVNQKAAESLADPEEYPNLFEDWQVALTIECNLAYDRGNYPPAREYLSHAEKSNINLVEAFKSVRVDEENLPLADRDFGHEVVDENLEEDGQVEAVEADADYSTDSAILINGNEGDEELVTNVERTLAA</sequence>
<feature type="compositionally biased region" description="Polar residues" evidence="17">
    <location>
        <begin position="1606"/>
        <end position="1626"/>
    </location>
</feature>
<dbReference type="InterPro" id="IPR020472">
    <property type="entry name" value="WD40_PAC1"/>
</dbReference>
<feature type="region of interest" description="Disordered" evidence="17">
    <location>
        <begin position="1238"/>
        <end position="1268"/>
    </location>
</feature>
<dbReference type="InterPro" id="IPR036322">
    <property type="entry name" value="WD40_repeat_dom_sf"/>
</dbReference>
<organism evidence="21 22">
    <name type="scientific">Cocos nucifera</name>
    <name type="common">Coconut palm</name>
    <dbReference type="NCBI Taxonomy" id="13894"/>
    <lineage>
        <taxon>Eukaryota</taxon>
        <taxon>Viridiplantae</taxon>
        <taxon>Streptophyta</taxon>
        <taxon>Embryophyta</taxon>
        <taxon>Tracheophyta</taxon>
        <taxon>Spermatophyta</taxon>
        <taxon>Magnoliopsida</taxon>
        <taxon>Liliopsida</taxon>
        <taxon>Arecaceae</taxon>
        <taxon>Arecoideae</taxon>
        <taxon>Cocoseae</taxon>
        <taxon>Attaleinae</taxon>
        <taxon>Cocos</taxon>
    </lineage>
</organism>
<dbReference type="PROSITE" id="PS50294">
    <property type="entry name" value="WD_REPEATS_REGION"/>
    <property type="match status" value="4"/>
</dbReference>
<evidence type="ECO:0000256" key="1">
    <source>
        <dbReference type="ARBA" id="ARBA00004255"/>
    </source>
</evidence>
<dbReference type="EMBL" id="CM017885">
    <property type="protein sequence ID" value="KAG1367613.1"/>
    <property type="molecule type" value="Genomic_DNA"/>
</dbReference>
<dbReference type="SMART" id="SM00028">
    <property type="entry name" value="TPR"/>
    <property type="match status" value="2"/>
</dbReference>
<feature type="domain" description="ZFYVE26-like TPR repeats" evidence="20">
    <location>
        <begin position="2267"/>
        <end position="2369"/>
    </location>
</feature>
<feature type="region of interest" description="Disordered" evidence="17">
    <location>
        <begin position="1994"/>
        <end position="2016"/>
    </location>
</feature>
<evidence type="ECO:0000256" key="15">
    <source>
        <dbReference type="ARBA" id="ARBA00032920"/>
    </source>
</evidence>
<evidence type="ECO:0000259" key="18">
    <source>
        <dbReference type="Pfam" id="PF04053"/>
    </source>
</evidence>
<feature type="compositionally biased region" description="Polar residues" evidence="17">
    <location>
        <begin position="1999"/>
        <end position="2009"/>
    </location>
</feature>
<keyword evidence="11" id="KW-0333">Golgi apparatus</keyword>
<comment type="similarity">
    <text evidence="3">Belongs to the WD repeat COPB2 family.</text>
</comment>
<keyword evidence="22" id="KW-1185">Reference proteome</keyword>
<feature type="domain" description="COPA/B TPR" evidence="19">
    <location>
        <begin position="2951"/>
        <end position="3131"/>
    </location>
</feature>
<dbReference type="InterPro" id="IPR019734">
    <property type="entry name" value="TPR_rpt"/>
</dbReference>
<dbReference type="Proteomes" id="UP000797356">
    <property type="component" value="Chromosome 14"/>
</dbReference>
<dbReference type="Gene3D" id="1.25.40.470">
    <property type="match status" value="1"/>
</dbReference>
<feature type="compositionally biased region" description="Low complexity" evidence="17">
    <location>
        <begin position="1819"/>
        <end position="1828"/>
    </location>
</feature>
<feature type="region of interest" description="Disordered" evidence="17">
    <location>
        <begin position="1604"/>
        <end position="1626"/>
    </location>
</feature>
<dbReference type="GO" id="GO:0000139">
    <property type="term" value="C:Golgi membrane"/>
    <property type="evidence" value="ECO:0007669"/>
    <property type="project" value="UniProtKB-SubCell"/>
</dbReference>
<dbReference type="InterPro" id="IPR001680">
    <property type="entry name" value="WD40_rpt"/>
</dbReference>
<keyword evidence="5" id="KW-0813">Transport</keyword>
<evidence type="ECO:0000313" key="22">
    <source>
        <dbReference type="Proteomes" id="UP000797356"/>
    </source>
</evidence>
<dbReference type="GO" id="GO:0016192">
    <property type="term" value="P:vesicle-mediated transport"/>
    <property type="evidence" value="ECO:0007669"/>
    <property type="project" value="UniProtKB-KW"/>
</dbReference>
<feature type="repeat" description="WD" evidence="16">
    <location>
        <begin position="2494"/>
        <end position="2536"/>
    </location>
</feature>
<keyword evidence="10" id="KW-0653">Protein transport</keyword>
<keyword evidence="12" id="KW-0472">Membrane</keyword>
<dbReference type="PANTHER" id="PTHR35478">
    <property type="entry name" value="ZINC FINGER FYVE DOMAIN PROTEIN"/>
    <property type="match status" value="1"/>
</dbReference>
<gene>
    <name evidence="21" type="ORF">COCNU_14G000810</name>
</gene>
<dbReference type="OrthoDB" id="1936617at2759"/>
<evidence type="ECO:0000256" key="14">
    <source>
        <dbReference type="ARBA" id="ARBA00025536"/>
    </source>
</evidence>
<evidence type="ECO:0000256" key="8">
    <source>
        <dbReference type="ARBA" id="ARBA00022737"/>
    </source>
</evidence>
<dbReference type="SMART" id="SM00320">
    <property type="entry name" value="WD40"/>
    <property type="match status" value="6"/>
</dbReference>
<keyword evidence="8" id="KW-0677">Repeat</keyword>
<accession>A0A8K0IUD7</accession>
<proteinExistence type="inferred from homology"/>
<dbReference type="Gene3D" id="2.130.10.10">
    <property type="entry name" value="YVTN repeat-like/Quinoprotein amine dehydrogenase"/>
    <property type="match status" value="1"/>
</dbReference>
<evidence type="ECO:0000256" key="13">
    <source>
        <dbReference type="ARBA" id="ARBA00023329"/>
    </source>
</evidence>
<dbReference type="PROSITE" id="PS50082">
    <property type="entry name" value="WD_REPEATS_2"/>
    <property type="match status" value="4"/>
</dbReference>
<dbReference type="GO" id="GO:0030117">
    <property type="term" value="C:membrane coat"/>
    <property type="evidence" value="ECO:0007669"/>
    <property type="project" value="InterPro"/>
</dbReference>
<evidence type="ECO:0000256" key="2">
    <source>
        <dbReference type="ARBA" id="ARBA00004347"/>
    </source>
</evidence>
<evidence type="ECO:0000256" key="6">
    <source>
        <dbReference type="ARBA" id="ARBA00022490"/>
    </source>
</evidence>
<dbReference type="InterPro" id="IPR057946">
    <property type="entry name" value="TPR_ZFYVE26"/>
</dbReference>
<feature type="domain" description="COPA/B second beta-propeller" evidence="18">
    <location>
        <begin position="2675"/>
        <end position="2934"/>
    </location>
</feature>
<evidence type="ECO:0000313" key="21">
    <source>
        <dbReference type="EMBL" id="KAG1367613.1"/>
    </source>
</evidence>
<dbReference type="CDD" id="cd00200">
    <property type="entry name" value="WD40"/>
    <property type="match status" value="1"/>
</dbReference>
<feature type="repeat" description="WD" evidence="16">
    <location>
        <begin position="2581"/>
        <end position="2622"/>
    </location>
</feature>
<evidence type="ECO:0000256" key="7">
    <source>
        <dbReference type="ARBA" id="ARBA00022574"/>
    </source>
</evidence>
<feature type="repeat" description="WD" evidence="16">
    <location>
        <begin position="2537"/>
        <end position="2580"/>
    </location>
</feature>
<keyword evidence="13" id="KW-0968">Cytoplasmic vesicle</keyword>
<evidence type="ECO:0000256" key="11">
    <source>
        <dbReference type="ARBA" id="ARBA00023034"/>
    </source>
</evidence>
<comment type="subunit">
    <text evidence="4">Oligomeric complex that consists of at least the alpha, beta, beta', gamma, delta, epsilon and zeta subunits.</text>
</comment>
<dbReference type="FunFam" id="2.130.10.10:FF:000016">
    <property type="entry name" value="Coatomer alpha subunit, putative"/>
    <property type="match status" value="1"/>
</dbReference>
<reference evidence="21" key="2">
    <citation type="submission" date="2019-07" db="EMBL/GenBank/DDBJ databases">
        <authorList>
            <person name="Yang Y."/>
            <person name="Bocs S."/>
            <person name="Baudouin L."/>
        </authorList>
    </citation>
    <scope>NUCLEOTIDE SEQUENCE</scope>
    <source>
        <tissue evidence="21">Spear leaf of Hainan Tall coconut</tissue>
    </source>
</reference>
<reference evidence="21" key="1">
    <citation type="journal article" date="2017" name="Gigascience">
        <title>The genome draft of coconut (Cocos nucifera).</title>
        <authorList>
            <person name="Xiao Y."/>
            <person name="Xu P."/>
            <person name="Fan H."/>
            <person name="Baudouin L."/>
            <person name="Xia W."/>
            <person name="Bocs S."/>
            <person name="Xu J."/>
            <person name="Li Q."/>
            <person name="Guo A."/>
            <person name="Zhou L."/>
            <person name="Li J."/>
            <person name="Wu Y."/>
            <person name="Ma Z."/>
            <person name="Armero A."/>
            <person name="Issali A.E."/>
            <person name="Liu N."/>
            <person name="Peng M."/>
            <person name="Yang Y."/>
        </authorList>
    </citation>
    <scope>NUCLEOTIDE SEQUENCE</scope>
    <source>
        <tissue evidence="21">Spear leaf of Hainan Tall coconut</tissue>
    </source>
</reference>
<dbReference type="PRINTS" id="PR00320">
    <property type="entry name" value="GPROTEINBRPT"/>
</dbReference>
<feature type="compositionally biased region" description="Basic and acidic residues" evidence="17">
    <location>
        <begin position="1245"/>
        <end position="1258"/>
    </location>
</feature>
<dbReference type="GO" id="GO:0030663">
    <property type="term" value="C:COPI-coated vesicle membrane"/>
    <property type="evidence" value="ECO:0007669"/>
    <property type="project" value="UniProtKB-SubCell"/>
</dbReference>
<evidence type="ECO:0000256" key="3">
    <source>
        <dbReference type="ARBA" id="ARBA00010844"/>
    </source>
</evidence>
<feature type="region of interest" description="Disordered" evidence="17">
    <location>
        <begin position="2067"/>
        <end position="2087"/>
    </location>
</feature>
<evidence type="ECO:0000256" key="17">
    <source>
        <dbReference type="SAM" id="MobiDB-lite"/>
    </source>
</evidence>
<dbReference type="FunFam" id="1.25.40.470:FF:000001">
    <property type="entry name" value="Coatomer subunit beta"/>
    <property type="match status" value="1"/>
</dbReference>
<keyword evidence="9" id="KW-0931">ER-Golgi transport</keyword>
<comment type="subcellular location">
    <subcellularLocation>
        <location evidence="2">Cytoplasmic vesicle</location>
        <location evidence="2">COPI-coated vesicle membrane</location>
        <topology evidence="2">Peripheral membrane protein</topology>
        <orientation evidence="2">Cytoplasmic side</orientation>
    </subcellularLocation>
    <subcellularLocation>
        <location evidence="1">Golgi apparatus membrane</location>
        <topology evidence="1">Peripheral membrane protein</topology>
        <orientation evidence="1">Cytoplasmic side</orientation>
    </subcellularLocation>
</comment>
<name>A0A8K0IUD7_COCNU</name>
<evidence type="ECO:0000256" key="4">
    <source>
        <dbReference type="ARBA" id="ARBA00011775"/>
    </source>
</evidence>
<evidence type="ECO:0000256" key="12">
    <source>
        <dbReference type="ARBA" id="ARBA00023136"/>
    </source>
</evidence>
<dbReference type="CDD" id="cd22947">
    <property type="entry name" value="Coatomer_WDAD_beta-like"/>
    <property type="match status" value="1"/>
</dbReference>
<protein>
    <recommendedName>
        <fullName evidence="15">Beta'-coat protein</fullName>
    </recommendedName>
</protein>
<evidence type="ECO:0000256" key="9">
    <source>
        <dbReference type="ARBA" id="ARBA00022892"/>
    </source>
</evidence>
<dbReference type="SUPFAM" id="SSF101898">
    <property type="entry name" value="NHL repeat"/>
    <property type="match status" value="1"/>
</dbReference>
<evidence type="ECO:0000259" key="20">
    <source>
        <dbReference type="Pfam" id="PF25569"/>
    </source>
</evidence>
<evidence type="ECO:0000256" key="16">
    <source>
        <dbReference type="PROSITE-ProRule" id="PRU00221"/>
    </source>
</evidence>
<keyword evidence="7 16" id="KW-0853">WD repeat</keyword>
<dbReference type="InterPro" id="IPR056176">
    <property type="entry name" value="TPR_COPA_B"/>
</dbReference>
<evidence type="ECO:0000256" key="5">
    <source>
        <dbReference type="ARBA" id="ARBA00022448"/>
    </source>
</evidence>
<dbReference type="InterPro" id="IPR006692">
    <property type="entry name" value="Beta-prop_COPA/B_2nd"/>
</dbReference>
<dbReference type="GO" id="GO:0005198">
    <property type="term" value="F:structural molecule activity"/>
    <property type="evidence" value="ECO:0007669"/>
    <property type="project" value="InterPro"/>
</dbReference>
<dbReference type="SUPFAM" id="SSF50978">
    <property type="entry name" value="WD40 repeat-like"/>
    <property type="match status" value="1"/>
</dbReference>
<dbReference type="GO" id="GO:0006886">
    <property type="term" value="P:intracellular protein transport"/>
    <property type="evidence" value="ECO:0007669"/>
    <property type="project" value="InterPro"/>
</dbReference>
<comment type="function">
    <text evidence="14">The coatomer is a cytosolic protein complex that binds to dilysine motifs and reversibly associates with Golgi non-clathrin-coated vesicles, which further mediate biosynthetic protein transport from the ER, via the Golgi up to the trans Golgi network. Coatomer complex is required for budding from Golgi membranes, and is essential for the retrograde Golgi-to-ER transport of dilysine-tagged proteins.</text>
</comment>
<dbReference type="Pfam" id="PF00400">
    <property type="entry name" value="WD40"/>
    <property type="match status" value="4"/>
</dbReference>
<dbReference type="Pfam" id="PF25569">
    <property type="entry name" value="TPR_ZFYVE26"/>
    <property type="match status" value="1"/>
</dbReference>
<evidence type="ECO:0000259" key="19">
    <source>
        <dbReference type="Pfam" id="PF23953"/>
    </source>
</evidence>
<feature type="region of interest" description="Disordered" evidence="17">
    <location>
        <begin position="1801"/>
        <end position="1832"/>
    </location>
</feature>
<evidence type="ECO:0000256" key="10">
    <source>
        <dbReference type="ARBA" id="ARBA00022927"/>
    </source>
</evidence>
<dbReference type="Pfam" id="PF23953">
    <property type="entry name" value="TPR_COPA_B"/>
    <property type="match status" value="1"/>
</dbReference>
<dbReference type="InterPro" id="IPR015943">
    <property type="entry name" value="WD40/YVTN_repeat-like_dom_sf"/>
</dbReference>
<dbReference type="Pfam" id="PF04053">
    <property type="entry name" value="B-prop_COPA_B_2nd"/>
    <property type="match status" value="1"/>
</dbReference>
<keyword evidence="6" id="KW-0963">Cytoplasm</keyword>